<evidence type="ECO:0000259" key="9">
    <source>
        <dbReference type="Pfam" id="PF12704"/>
    </source>
</evidence>
<name>A0ABP8F9Y7_9BACT</name>
<keyword evidence="2" id="KW-1003">Cell membrane</keyword>
<organism evidence="10 11">
    <name type="scientific">Nibribacter koreensis</name>
    <dbReference type="NCBI Taxonomy" id="1084519"/>
    <lineage>
        <taxon>Bacteria</taxon>
        <taxon>Pseudomonadati</taxon>
        <taxon>Bacteroidota</taxon>
        <taxon>Cytophagia</taxon>
        <taxon>Cytophagales</taxon>
        <taxon>Hymenobacteraceae</taxon>
        <taxon>Nibribacter</taxon>
    </lineage>
</organism>
<evidence type="ECO:0000313" key="10">
    <source>
        <dbReference type="EMBL" id="GAA4298445.1"/>
    </source>
</evidence>
<keyword evidence="4 7" id="KW-1133">Transmembrane helix</keyword>
<dbReference type="Pfam" id="PF02687">
    <property type="entry name" value="FtsX"/>
    <property type="match status" value="1"/>
</dbReference>
<proteinExistence type="inferred from homology"/>
<reference evidence="11" key="1">
    <citation type="journal article" date="2019" name="Int. J. Syst. Evol. Microbiol.">
        <title>The Global Catalogue of Microorganisms (GCM) 10K type strain sequencing project: providing services to taxonomists for standard genome sequencing and annotation.</title>
        <authorList>
            <consortium name="The Broad Institute Genomics Platform"/>
            <consortium name="The Broad Institute Genome Sequencing Center for Infectious Disease"/>
            <person name="Wu L."/>
            <person name="Ma J."/>
        </authorList>
    </citation>
    <scope>NUCLEOTIDE SEQUENCE [LARGE SCALE GENOMIC DNA]</scope>
    <source>
        <strain evidence="11">JCM 17917</strain>
    </source>
</reference>
<comment type="subcellular location">
    <subcellularLocation>
        <location evidence="1">Cell membrane</location>
        <topology evidence="1">Multi-pass membrane protein</topology>
    </subcellularLocation>
</comment>
<evidence type="ECO:0000256" key="7">
    <source>
        <dbReference type="SAM" id="Phobius"/>
    </source>
</evidence>
<keyword evidence="3 7" id="KW-0812">Transmembrane</keyword>
<feature type="transmembrane region" description="Helical" evidence="7">
    <location>
        <begin position="332"/>
        <end position="353"/>
    </location>
</feature>
<evidence type="ECO:0000256" key="6">
    <source>
        <dbReference type="ARBA" id="ARBA00038076"/>
    </source>
</evidence>
<evidence type="ECO:0000259" key="8">
    <source>
        <dbReference type="Pfam" id="PF02687"/>
    </source>
</evidence>
<dbReference type="PANTHER" id="PTHR30572">
    <property type="entry name" value="MEMBRANE COMPONENT OF TRANSPORTER-RELATED"/>
    <property type="match status" value="1"/>
</dbReference>
<sequence>MNLLENAKEGFKSIQGNMLRTVLTALIVSIGIMSLVGILTAIEGIKYSVSNTFANLGANSFDIEKKEDNNRQGGRQSKPYPPITEFQAKQYKGLMAEKARVSLSTYVTWNAAVKAGNIKTNPNITIVGGDENFMVNENYDLERGRPFSSIELEGGAPVAIIGKEVAEKLFPKQNPEGKSLLTLGRRFKVVGQIKSEGSGMGGGGSNRLIIIPLEAATQIPTQSALTFNIKSAILGSTSLAYAMEEATGIMRKVRQDKLGQADSFEISRSDSAAQTLDKITGYLRTGGFLIGFITLLGASIGLMNIMMVSVTERTREIGVRKALGATIKQIRAQFLIEAIVICLLGGVAGIILGVLMGNGISMLIGQGEFFVPWLWMMVGMAICVSVGLVSGYYPAYKASKLDPIESLRYE</sequence>
<evidence type="ECO:0000313" key="11">
    <source>
        <dbReference type="Proteomes" id="UP001501844"/>
    </source>
</evidence>
<dbReference type="Proteomes" id="UP001501844">
    <property type="component" value="Unassembled WGS sequence"/>
</dbReference>
<feature type="domain" description="ABC3 transporter permease C-terminal" evidence="8">
    <location>
        <begin position="289"/>
        <end position="403"/>
    </location>
</feature>
<dbReference type="InterPro" id="IPR050250">
    <property type="entry name" value="Macrolide_Exporter_MacB"/>
</dbReference>
<dbReference type="InterPro" id="IPR003838">
    <property type="entry name" value="ABC3_permease_C"/>
</dbReference>
<accession>A0ABP8F9Y7</accession>
<protein>
    <submittedName>
        <fullName evidence="10">ABC transporter permease</fullName>
    </submittedName>
</protein>
<evidence type="ECO:0000256" key="5">
    <source>
        <dbReference type="ARBA" id="ARBA00023136"/>
    </source>
</evidence>
<feature type="domain" description="MacB-like periplasmic core" evidence="9">
    <location>
        <begin position="21"/>
        <end position="218"/>
    </location>
</feature>
<evidence type="ECO:0000256" key="3">
    <source>
        <dbReference type="ARBA" id="ARBA00022692"/>
    </source>
</evidence>
<keyword evidence="5 7" id="KW-0472">Membrane</keyword>
<gene>
    <name evidence="10" type="ORF">GCM10023183_06710</name>
</gene>
<dbReference type="InterPro" id="IPR025857">
    <property type="entry name" value="MacB_PCD"/>
</dbReference>
<comment type="similarity">
    <text evidence="6">Belongs to the ABC-4 integral membrane protein family.</text>
</comment>
<evidence type="ECO:0000256" key="1">
    <source>
        <dbReference type="ARBA" id="ARBA00004651"/>
    </source>
</evidence>
<feature type="transmembrane region" description="Helical" evidence="7">
    <location>
        <begin position="21"/>
        <end position="42"/>
    </location>
</feature>
<feature type="transmembrane region" description="Helical" evidence="7">
    <location>
        <begin position="373"/>
        <end position="393"/>
    </location>
</feature>
<dbReference type="EMBL" id="BAABGX010000001">
    <property type="protein sequence ID" value="GAA4298445.1"/>
    <property type="molecule type" value="Genomic_DNA"/>
</dbReference>
<keyword evidence="11" id="KW-1185">Reference proteome</keyword>
<dbReference type="Pfam" id="PF12704">
    <property type="entry name" value="MacB_PCD"/>
    <property type="match status" value="1"/>
</dbReference>
<feature type="transmembrane region" description="Helical" evidence="7">
    <location>
        <begin position="288"/>
        <end position="311"/>
    </location>
</feature>
<evidence type="ECO:0000256" key="4">
    <source>
        <dbReference type="ARBA" id="ARBA00022989"/>
    </source>
</evidence>
<evidence type="ECO:0000256" key="2">
    <source>
        <dbReference type="ARBA" id="ARBA00022475"/>
    </source>
</evidence>
<dbReference type="RefSeq" id="WP_345162342.1">
    <property type="nucleotide sequence ID" value="NZ_BAABGX010000001.1"/>
</dbReference>
<comment type="caution">
    <text evidence="10">The sequence shown here is derived from an EMBL/GenBank/DDBJ whole genome shotgun (WGS) entry which is preliminary data.</text>
</comment>
<dbReference type="PANTHER" id="PTHR30572:SF4">
    <property type="entry name" value="ABC TRANSPORTER PERMEASE YTRF"/>
    <property type="match status" value="1"/>
</dbReference>